<gene>
    <name evidence="3" type="ORF">HF855_13355</name>
</gene>
<dbReference type="EMBL" id="JABAFX010000051">
    <property type="protein sequence ID" value="NME58345.1"/>
    <property type="molecule type" value="Genomic_DNA"/>
</dbReference>
<proteinExistence type="predicted"/>
<evidence type="ECO:0000259" key="1">
    <source>
        <dbReference type="Pfam" id="PF00534"/>
    </source>
</evidence>
<dbReference type="InterPro" id="IPR001296">
    <property type="entry name" value="Glyco_trans_1"/>
</dbReference>
<feature type="domain" description="Glycosyl transferase family 1" evidence="1">
    <location>
        <begin position="177"/>
        <end position="335"/>
    </location>
</feature>
<evidence type="ECO:0000313" key="3">
    <source>
        <dbReference type="EMBL" id="NME58345.1"/>
    </source>
</evidence>
<dbReference type="InterPro" id="IPR028098">
    <property type="entry name" value="Glyco_trans_4-like_N"/>
</dbReference>
<protein>
    <submittedName>
        <fullName evidence="3">Glycosyltransferase family 4 protein</fullName>
    </submittedName>
</protein>
<sequence length="363" mass="40242">MKCLFVASSMNFGGAERVMSILANSWCDKGCEVKILLTGTSAQSKYTLSKQVELISCFSDAKKAIVPHLVIVKAVRSLCKLWKPDVVISFYNDIAALTAVAITGLRIPLIYSERNDPNRVNQRKVDKIYRKIVEHRADEFVFQTTGAQECYPKKVQKRSVVILNPLDVTGFPTHDFTVEKKEIVTVGRLEPQKNQKLLINAFSELARDFPDYTLIIYGEGSLRNELENYVISKGLQSKVVLPGAKNNIQEYIKDASLFVLSSDYEGIPNALIEAMAIGLPCVSTDCSPGGARELIADGKNGAIVECGNPQMLAKAMEFVLKDREKAQEMGINAKKICVRVDKDVVCDSWLNLIKDSRGKKNGV</sequence>
<dbReference type="Pfam" id="PF13439">
    <property type="entry name" value="Glyco_transf_4"/>
    <property type="match status" value="1"/>
</dbReference>
<dbReference type="CDD" id="cd03820">
    <property type="entry name" value="GT4_AmsD-like"/>
    <property type="match status" value="1"/>
</dbReference>
<dbReference type="Gene3D" id="3.40.50.2000">
    <property type="entry name" value="Glycogen Phosphorylase B"/>
    <property type="match status" value="2"/>
</dbReference>
<dbReference type="SUPFAM" id="SSF53756">
    <property type="entry name" value="UDP-Glycosyltransferase/glycogen phosphorylase"/>
    <property type="match status" value="1"/>
</dbReference>
<dbReference type="GO" id="GO:0016757">
    <property type="term" value="F:glycosyltransferase activity"/>
    <property type="evidence" value="ECO:0007669"/>
    <property type="project" value="InterPro"/>
</dbReference>
<accession>A0A848CH52</accession>
<evidence type="ECO:0000313" key="4">
    <source>
        <dbReference type="Proteomes" id="UP000580130"/>
    </source>
</evidence>
<feature type="domain" description="Glycosyltransferase subfamily 4-like N-terminal" evidence="2">
    <location>
        <begin position="12"/>
        <end position="168"/>
    </location>
</feature>
<keyword evidence="3" id="KW-0808">Transferase</keyword>
<organism evidence="3 4">
    <name type="scientific">Dorea formicigenerans</name>
    <dbReference type="NCBI Taxonomy" id="39486"/>
    <lineage>
        <taxon>Bacteria</taxon>
        <taxon>Bacillati</taxon>
        <taxon>Bacillota</taxon>
        <taxon>Clostridia</taxon>
        <taxon>Lachnospirales</taxon>
        <taxon>Lachnospiraceae</taxon>
        <taxon>Dorea</taxon>
    </lineage>
</organism>
<dbReference type="RefSeq" id="WP_168934266.1">
    <property type="nucleotide sequence ID" value="NZ_JABAFX010000051.1"/>
</dbReference>
<reference evidence="3 4" key="1">
    <citation type="submission" date="2020-04" db="EMBL/GenBank/DDBJ databases">
        <authorList>
            <person name="Hitch T.C.A."/>
            <person name="Wylensek D."/>
            <person name="Clavel T."/>
        </authorList>
    </citation>
    <scope>NUCLEOTIDE SEQUENCE [LARGE SCALE GENOMIC DNA]</scope>
    <source>
        <strain evidence="3 4">BSM-383-APC-5F</strain>
    </source>
</reference>
<dbReference type="AlphaFoldDB" id="A0A848CH52"/>
<name>A0A848CH52_9FIRM</name>
<evidence type="ECO:0000259" key="2">
    <source>
        <dbReference type="Pfam" id="PF13439"/>
    </source>
</evidence>
<dbReference type="PANTHER" id="PTHR12526">
    <property type="entry name" value="GLYCOSYLTRANSFERASE"/>
    <property type="match status" value="1"/>
</dbReference>
<dbReference type="Proteomes" id="UP000580130">
    <property type="component" value="Unassembled WGS sequence"/>
</dbReference>
<dbReference type="Pfam" id="PF00534">
    <property type="entry name" value="Glycos_transf_1"/>
    <property type="match status" value="1"/>
</dbReference>
<comment type="caution">
    <text evidence="3">The sequence shown here is derived from an EMBL/GenBank/DDBJ whole genome shotgun (WGS) entry which is preliminary data.</text>
</comment>